<keyword evidence="2" id="KW-1185">Reference proteome</keyword>
<evidence type="ECO:0000313" key="2">
    <source>
        <dbReference type="Proteomes" id="UP001291623"/>
    </source>
</evidence>
<proteinExistence type="predicted"/>
<dbReference type="EMBL" id="JAVYJV010000006">
    <property type="protein sequence ID" value="KAK4367653.1"/>
    <property type="molecule type" value="Genomic_DNA"/>
</dbReference>
<dbReference type="AlphaFoldDB" id="A0AAE1SDZ7"/>
<protein>
    <submittedName>
        <fullName evidence="1">Uncharacterized protein</fullName>
    </submittedName>
</protein>
<reference evidence="1" key="1">
    <citation type="submission" date="2023-12" db="EMBL/GenBank/DDBJ databases">
        <title>Genome assembly of Anisodus tanguticus.</title>
        <authorList>
            <person name="Wang Y.-J."/>
        </authorList>
    </citation>
    <scope>NUCLEOTIDE SEQUENCE</scope>
    <source>
        <strain evidence="1">KB-2021</strain>
        <tissue evidence="1">Leaf</tissue>
    </source>
</reference>
<sequence>MGSFLKNAKILYRDGKNDLPEDFIFGSCHVDTKDWFEALAHSGRPLKDTQALSAQNVYNFIQTAELDLIN</sequence>
<evidence type="ECO:0000313" key="1">
    <source>
        <dbReference type="EMBL" id="KAK4367653.1"/>
    </source>
</evidence>
<name>A0AAE1SDZ7_9SOLA</name>
<dbReference type="Proteomes" id="UP001291623">
    <property type="component" value="Unassembled WGS sequence"/>
</dbReference>
<organism evidence="1 2">
    <name type="scientific">Anisodus tanguticus</name>
    <dbReference type="NCBI Taxonomy" id="243964"/>
    <lineage>
        <taxon>Eukaryota</taxon>
        <taxon>Viridiplantae</taxon>
        <taxon>Streptophyta</taxon>
        <taxon>Embryophyta</taxon>
        <taxon>Tracheophyta</taxon>
        <taxon>Spermatophyta</taxon>
        <taxon>Magnoliopsida</taxon>
        <taxon>eudicotyledons</taxon>
        <taxon>Gunneridae</taxon>
        <taxon>Pentapetalae</taxon>
        <taxon>asterids</taxon>
        <taxon>lamiids</taxon>
        <taxon>Solanales</taxon>
        <taxon>Solanaceae</taxon>
        <taxon>Solanoideae</taxon>
        <taxon>Hyoscyameae</taxon>
        <taxon>Anisodus</taxon>
    </lineage>
</organism>
<accession>A0AAE1SDZ7</accession>
<comment type="caution">
    <text evidence="1">The sequence shown here is derived from an EMBL/GenBank/DDBJ whole genome shotgun (WGS) entry which is preliminary data.</text>
</comment>
<gene>
    <name evidence="1" type="ORF">RND71_011445</name>
</gene>